<dbReference type="PANTHER" id="PTHR11011:SF116">
    <property type="entry name" value="FATTY ACYL-COA REDUCTASE CG5065-RELATED"/>
    <property type="match status" value="1"/>
</dbReference>
<keyword evidence="4" id="KW-0521">NADP</keyword>
<dbReference type="InterPro" id="IPR033640">
    <property type="entry name" value="FAR_C"/>
</dbReference>
<evidence type="ECO:0000256" key="3">
    <source>
        <dbReference type="ARBA" id="ARBA00023098"/>
    </source>
</evidence>
<accession>A0ABP1P0A0</accession>
<sequence length="402" mass="45067">MSLRDWYANRELLLTGVTSEAGRALLEKILRSFPNVKVYAILRARHGFNVDDRIKNIFLSPRFERLRQQEPNAIYRVKALEGNLLYDGLGTTKSDGELLRNVSVVLHAAGPCHVLFRFCKELPRLEAVVAFASIFQMESQPVDGSVALVRVPLLGPPVHEPMPGFVDVLKGSTALAVGAGLALGNSQFQAEIVPIDLAVNTLIAVARERATTAKSVETTTTTTIYNAVPIECTWGDLIKKGGRGNQKFTYPTFGLRGMTSIQPLYWILVLLFEWLPCAICDAILGQLGAKKRLLQEHRRVRNALRSLESISSRPWSVERNRVYLLHQRLAPLDQDAFPVVTEIDIESYVLCAAAAAKKHCVDESNIRLVKIFRLLFFFLVAAALFCTFLFYRYHVPAKHHRL</sequence>
<name>A0ABP1P0A0_XYLVO</name>
<comment type="similarity">
    <text evidence="1 4">Belongs to the fatty acyl-CoA reductase family.</text>
</comment>
<dbReference type="EMBL" id="CAXAJV020001293">
    <property type="protein sequence ID" value="CAL7945481.1"/>
    <property type="molecule type" value="Genomic_DNA"/>
</dbReference>
<dbReference type="Pfam" id="PF03015">
    <property type="entry name" value="Sterile"/>
    <property type="match status" value="1"/>
</dbReference>
<evidence type="ECO:0000256" key="1">
    <source>
        <dbReference type="ARBA" id="ARBA00005928"/>
    </source>
</evidence>
<comment type="catalytic activity">
    <reaction evidence="4">
        <text>a long-chain fatty acyl-CoA + 2 NADPH + 2 H(+) = a long-chain primary fatty alcohol + 2 NADP(+) + CoA</text>
        <dbReference type="Rhea" id="RHEA:52716"/>
        <dbReference type="ChEBI" id="CHEBI:15378"/>
        <dbReference type="ChEBI" id="CHEBI:57287"/>
        <dbReference type="ChEBI" id="CHEBI:57783"/>
        <dbReference type="ChEBI" id="CHEBI:58349"/>
        <dbReference type="ChEBI" id="CHEBI:77396"/>
        <dbReference type="ChEBI" id="CHEBI:83139"/>
        <dbReference type="EC" id="1.2.1.84"/>
    </reaction>
</comment>
<organism evidence="7 8">
    <name type="scientific">Xylocopa violacea</name>
    <name type="common">Violet carpenter bee</name>
    <name type="synonym">Apis violacea</name>
    <dbReference type="NCBI Taxonomy" id="135666"/>
    <lineage>
        <taxon>Eukaryota</taxon>
        <taxon>Metazoa</taxon>
        <taxon>Ecdysozoa</taxon>
        <taxon>Arthropoda</taxon>
        <taxon>Hexapoda</taxon>
        <taxon>Insecta</taxon>
        <taxon>Pterygota</taxon>
        <taxon>Neoptera</taxon>
        <taxon>Endopterygota</taxon>
        <taxon>Hymenoptera</taxon>
        <taxon>Apocrita</taxon>
        <taxon>Aculeata</taxon>
        <taxon>Apoidea</taxon>
        <taxon>Anthophila</taxon>
        <taxon>Apidae</taxon>
        <taxon>Xylocopa</taxon>
        <taxon>Xylocopa</taxon>
    </lineage>
</organism>
<comment type="caution">
    <text evidence="7">The sequence shown here is derived from an EMBL/GenBank/DDBJ whole genome shotgun (WGS) entry which is preliminary data.</text>
</comment>
<gene>
    <name evidence="7" type="ORF">XYLVIOL_LOCUS7236</name>
</gene>
<evidence type="ECO:0000313" key="8">
    <source>
        <dbReference type="Proteomes" id="UP001642520"/>
    </source>
</evidence>
<dbReference type="Gene3D" id="3.40.50.720">
    <property type="entry name" value="NAD(P)-binding Rossmann-like Domain"/>
    <property type="match status" value="1"/>
</dbReference>
<keyword evidence="4" id="KW-1133">Transmembrane helix</keyword>
<keyword evidence="4" id="KW-0560">Oxidoreductase</keyword>
<feature type="domain" description="Thioester reductase (TE)" evidence="6">
    <location>
        <begin position="14"/>
        <end position="114"/>
    </location>
</feature>
<proteinExistence type="inferred from homology"/>
<evidence type="ECO:0000256" key="4">
    <source>
        <dbReference type="RuleBase" id="RU363097"/>
    </source>
</evidence>
<keyword evidence="3 4" id="KW-0443">Lipid metabolism</keyword>
<comment type="function">
    <text evidence="4">Catalyzes the reduction of fatty acyl-CoA to fatty alcohols.</text>
</comment>
<evidence type="ECO:0000256" key="2">
    <source>
        <dbReference type="ARBA" id="ARBA00022516"/>
    </source>
</evidence>
<dbReference type="EC" id="1.2.1.84" evidence="4"/>
<feature type="domain" description="Fatty acyl-CoA reductase C-terminal" evidence="5">
    <location>
        <begin position="272"/>
        <end position="363"/>
    </location>
</feature>
<keyword evidence="4" id="KW-0472">Membrane</keyword>
<evidence type="ECO:0000259" key="5">
    <source>
        <dbReference type="Pfam" id="PF03015"/>
    </source>
</evidence>
<feature type="transmembrane region" description="Helical" evidence="4">
    <location>
        <begin position="374"/>
        <end position="393"/>
    </location>
</feature>
<keyword evidence="4" id="KW-0812">Transmembrane</keyword>
<keyword evidence="8" id="KW-1185">Reference proteome</keyword>
<dbReference type="InterPro" id="IPR026055">
    <property type="entry name" value="FAR"/>
</dbReference>
<protein>
    <recommendedName>
        <fullName evidence="4">Fatty acyl-CoA reductase</fullName>
        <ecNumber evidence="4">1.2.1.84</ecNumber>
    </recommendedName>
</protein>
<reference evidence="7 8" key="1">
    <citation type="submission" date="2024-08" db="EMBL/GenBank/DDBJ databases">
        <authorList>
            <person name="Will J Nash"/>
            <person name="Angela Man"/>
            <person name="Seanna McTaggart"/>
            <person name="Kendall Baker"/>
            <person name="Tom Barker"/>
            <person name="Leah Catchpole"/>
            <person name="Alex Durrant"/>
            <person name="Karim Gharbi"/>
            <person name="Naomi Irish"/>
            <person name="Gemy Kaithakottil"/>
            <person name="Debby Ku"/>
            <person name="Aaliyah Providence"/>
            <person name="Felix Shaw"/>
            <person name="David Swarbreck"/>
            <person name="Chris Watkins"/>
            <person name="Ann M. McCartney"/>
            <person name="Giulio Formenti"/>
            <person name="Alice Mouton"/>
            <person name="Noel Vella"/>
            <person name="Bjorn M von Reumont"/>
            <person name="Adriana Vella"/>
            <person name="Wilfried Haerty"/>
        </authorList>
    </citation>
    <scope>NUCLEOTIDE SEQUENCE [LARGE SCALE GENOMIC DNA]</scope>
</reference>
<dbReference type="PANTHER" id="PTHR11011">
    <property type="entry name" value="MALE STERILITY PROTEIN 2-RELATED"/>
    <property type="match status" value="1"/>
</dbReference>
<feature type="transmembrane region" description="Helical" evidence="4">
    <location>
        <begin position="264"/>
        <end position="289"/>
    </location>
</feature>
<dbReference type="Proteomes" id="UP001642520">
    <property type="component" value="Unassembled WGS sequence"/>
</dbReference>
<evidence type="ECO:0000259" key="6">
    <source>
        <dbReference type="Pfam" id="PF07993"/>
    </source>
</evidence>
<evidence type="ECO:0000313" key="7">
    <source>
        <dbReference type="EMBL" id="CAL7945481.1"/>
    </source>
</evidence>
<dbReference type="Pfam" id="PF07993">
    <property type="entry name" value="NAD_binding_4"/>
    <property type="match status" value="1"/>
</dbReference>
<keyword evidence="2 4" id="KW-0444">Lipid biosynthesis</keyword>
<dbReference type="InterPro" id="IPR013120">
    <property type="entry name" value="FAR_NAD-bd"/>
</dbReference>